<dbReference type="InterPro" id="IPR011009">
    <property type="entry name" value="Kinase-like_dom_sf"/>
</dbReference>
<dbReference type="RefSeq" id="WP_386160902.1">
    <property type="nucleotide sequence ID" value="NZ_JBHMBS010000016.1"/>
</dbReference>
<organism evidence="1 2">
    <name type="scientific">Streptosporangium vulgare</name>
    <dbReference type="NCBI Taxonomy" id="46190"/>
    <lineage>
        <taxon>Bacteria</taxon>
        <taxon>Bacillati</taxon>
        <taxon>Actinomycetota</taxon>
        <taxon>Actinomycetes</taxon>
        <taxon>Streptosporangiales</taxon>
        <taxon>Streptosporangiaceae</taxon>
        <taxon>Streptosporangium</taxon>
    </lineage>
</organism>
<keyword evidence="2" id="KW-1185">Reference proteome</keyword>
<evidence type="ECO:0000313" key="2">
    <source>
        <dbReference type="Proteomes" id="UP001589610"/>
    </source>
</evidence>
<accession>A0ABV5TK36</accession>
<gene>
    <name evidence="1" type="ORF">ACFFRH_28720</name>
</gene>
<reference evidence="1 2" key="1">
    <citation type="submission" date="2024-09" db="EMBL/GenBank/DDBJ databases">
        <authorList>
            <person name="Sun Q."/>
            <person name="Mori K."/>
        </authorList>
    </citation>
    <scope>NUCLEOTIDE SEQUENCE [LARGE SCALE GENOMIC DNA]</scope>
    <source>
        <strain evidence="1 2">JCM 3028</strain>
    </source>
</reference>
<dbReference type="EMBL" id="JBHMBS010000016">
    <property type="protein sequence ID" value="MFB9679484.1"/>
    <property type="molecule type" value="Genomic_DNA"/>
</dbReference>
<dbReference type="SUPFAM" id="SSF56112">
    <property type="entry name" value="Protein kinase-like (PK-like)"/>
    <property type="match status" value="1"/>
</dbReference>
<evidence type="ECO:0008006" key="3">
    <source>
        <dbReference type="Google" id="ProtNLM"/>
    </source>
</evidence>
<sequence length="198" mass="21384">MEHGAWLGVALPSRAGTELTRLLAELAAPGPFLALTNGDAEANNFLTAGGDGRLIDFEFAGYRHTLTSAVCLYVPGPAWLTVSDPVATGLEAGYRRALARGVPEADDDRLFGFGLASACLTWAATRLTRFPALDARAPGENSRLQMVLTLDATARAAEHHRALPHLAGWAHRVAQALRRRWPDADVDRTAYPAYTPRR</sequence>
<evidence type="ECO:0000313" key="1">
    <source>
        <dbReference type="EMBL" id="MFB9679484.1"/>
    </source>
</evidence>
<comment type="caution">
    <text evidence="1">The sequence shown here is derived from an EMBL/GenBank/DDBJ whole genome shotgun (WGS) entry which is preliminary data.</text>
</comment>
<name>A0ABV5TK36_9ACTN</name>
<protein>
    <recommendedName>
        <fullName evidence="3">Aminoglycoside phosphotransferase domain-containing protein</fullName>
    </recommendedName>
</protein>
<dbReference type="Proteomes" id="UP001589610">
    <property type="component" value="Unassembled WGS sequence"/>
</dbReference>
<proteinExistence type="predicted"/>